<sequence length="145" mass="15653">MAEPDRPPISEPRSRQNAAVARSAQRKQARPAGPPQDRRSVGDVTTAGRPPKASAAQSGAKQLPPSRLSVGDVTKKPPPLSRSRTEALAEEQRRHGRFATGQIIRHSQATDAEVGVSRLSVGDVVPRAAARASRGRRWSRRFLIA</sequence>
<proteinExistence type="predicted"/>
<dbReference type="RefSeq" id="XP_005757965.1">
    <property type="nucleotide sequence ID" value="XM_005757908.1"/>
</dbReference>
<reference evidence="3" key="1">
    <citation type="journal article" date="2013" name="Nature">
        <title>Pan genome of the phytoplankton Emiliania underpins its global distribution.</title>
        <authorList>
            <person name="Read B.A."/>
            <person name="Kegel J."/>
            <person name="Klute M.J."/>
            <person name="Kuo A."/>
            <person name="Lefebvre S.C."/>
            <person name="Maumus F."/>
            <person name="Mayer C."/>
            <person name="Miller J."/>
            <person name="Monier A."/>
            <person name="Salamov A."/>
            <person name="Young J."/>
            <person name="Aguilar M."/>
            <person name="Claverie J.M."/>
            <person name="Frickenhaus S."/>
            <person name="Gonzalez K."/>
            <person name="Herman E.K."/>
            <person name="Lin Y.C."/>
            <person name="Napier J."/>
            <person name="Ogata H."/>
            <person name="Sarno A.F."/>
            <person name="Shmutz J."/>
            <person name="Schroeder D."/>
            <person name="de Vargas C."/>
            <person name="Verret F."/>
            <person name="von Dassow P."/>
            <person name="Valentin K."/>
            <person name="Van de Peer Y."/>
            <person name="Wheeler G."/>
            <person name="Dacks J.B."/>
            <person name="Delwiche C.F."/>
            <person name="Dyhrman S.T."/>
            <person name="Glockner G."/>
            <person name="John U."/>
            <person name="Richards T."/>
            <person name="Worden A.Z."/>
            <person name="Zhang X."/>
            <person name="Grigoriev I.V."/>
            <person name="Allen A.E."/>
            <person name="Bidle K."/>
            <person name="Borodovsky M."/>
            <person name="Bowler C."/>
            <person name="Brownlee C."/>
            <person name="Cock J.M."/>
            <person name="Elias M."/>
            <person name="Gladyshev V.N."/>
            <person name="Groth M."/>
            <person name="Guda C."/>
            <person name="Hadaegh A."/>
            <person name="Iglesias-Rodriguez M.D."/>
            <person name="Jenkins J."/>
            <person name="Jones B.M."/>
            <person name="Lawson T."/>
            <person name="Leese F."/>
            <person name="Lindquist E."/>
            <person name="Lobanov A."/>
            <person name="Lomsadze A."/>
            <person name="Malik S.B."/>
            <person name="Marsh M.E."/>
            <person name="Mackinder L."/>
            <person name="Mock T."/>
            <person name="Mueller-Roeber B."/>
            <person name="Pagarete A."/>
            <person name="Parker M."/>
            <person name="Probert I."/>
            <person name="Quesneville H."/>
            <person name="Raines C."/>
            <person name="Rensing S.A."/>
            <person name="Riano-Pachon D.M."/>
            <person name="Richier S."/>
            <person name="Rokitta S."/>
            <person name="Shiraiwa Y."/>
            <person name="Soanes D.M."/>
            <person name="van der Giezen M."/>
            <person name="Wahlund T.M."/>
            <person name="Williams B."/>
            <person name="Wilson W."/>
            <person name="Wolfe G."/>
            <person name="Wurch L.L."/>
        </authorList>
    </citation>
    <scope>NUCLEOTIDE SEQUENCE</scope>
</reference>
<dbReference type="PaxDb" id="2903-EOD05536"/>
<dbReference type="HOGENOM" id="CLU_1800111_0_0_1"/>
<reference evidence="2" key="2">
    <citation type="submission" date="2024-10" db="UniProtKB">
        <authorList>
            <consortium name="EnsemblProtists"/>
        </authorList>
    </citation>
    <scope>IDENTIFICATION</scope>
</reference>
<keyword evidence="3" id="KW-1185">Reference proteome</keyword>
<accession>A0A0D3I2Q1</accession>
<evidence type="ECO:0000313" key="2">
    <source>
        <dbReference type="EnsemblProtists" id="EOD05536"/>
    </source>
</evidence>
<dbReference type="AlphaFoldDB" id="A0A0D3I2Q1"/>
<evidence type="ECO:0000313" key="3">
    <source>
        <dbReference type="Proteomes" id="UP000013827"/>
    </source>
</evidence>
<dbReference type="GeneID" id="17251686"/>
<name>A0A0D3I2Q1_EMIH1</name>
<evidence type="ECO:0000256" key="1">
    <source>
        <dbReference type="SAM" id="MobiDB-lite"/>
    </source>
</evidence>
<dbReference type="KEGG" id="ehx:EMIHUDRAFT_259279"/>
<protein>
    <submittedName>
        <fullName evidence="2">Uncharacterized protein</fullName>
    </submittedName>
</protein>
<feature type="compositionally biased region" description="Basic and acidic residues" evidence="1">
    <location>
        <begin position="1"/>
        <end position="14"/>
    </location>
</feature>
<feature type="compositionally biased region" description="Basic and acidic residues" evidence="1">
    <location>
        <begin position="83"/>
        <end position="93"/>
    </location>
</feature>
<dbReference type="Proteomes" id="UP000013827">
    <property type="component" value="Unassembled WGS sequence"/>
</dbReference>
<feature type="region of interest" description="Disordered" evidence="1">
    <location>
        <begin position="1"/>
        <end position="96"/>
    </location>
</feature>
<dbReference type="EnsemblProtists" id="EOD05536">
    <property type="protein sequence ID" value="EOD05536"/>
    <property type="gene ID" value="EMIHUDRAFT_259279"/>
</dbReference>
<organism evidence="2 3">
    <name type="scientific">Emiliania huxleyi (strain CCMP1516)</name>
    <dbReference type="NCBI Taxonomy" id="280463"/>
    <lineage>
        <taxon>Eukaryota</taxon>
        <taxon>Haptista</taxon>
        <taxon>Haptophyta</taxon>
        <taxon>Prymnesiophyceae</taxon>
        <taxon>Isochrysidales</taxon>
        <taxon>Noelaerhabdaceae</taxon>
        <taxon>Emiliania</taxon>
    </lineage>
</organism>